<dbReference type="Proteomes" id="UP000077701">
    <property type="component" value="Unassembled WGS sequence"/>
</dbReference>
<evidence type="ECO:0000313" key="2">
    <source>
        <dbReference type="Proteomes" id="UP000077701"/>
    </source>
</evidence>
<sequence length="211" mass="22546">MLDQRLQPARPYAALIFDCDGTLVDTAAANETAWRAALETWQVELDPAWYHARTGLSADRLLAELEAETGAELDHRVVSAAAADAYRWLVDTVAPHPQVVAVAEAHRGRVPMAVASGGSRGRVRETLRATGLLPFFDSVVTRDDVREGKPAPDVYLLAARRLEVLPHACVAYEDTDEGVAAALAAGMEVIDVRPALRDAARSGGESAAPIG</sequence>
<dbReference type="RefSeq" id="WP_068897018.1">
    <property type="nucleotide sequence ID" value="NZ_BDCX01000005.1"/>
</dbReference>
<dbReference type="InterPro" id="IPR023198">
    <property type="entry name" value="PGP-like_dom2"/>
</dbReference>
<keyword evidence="1" id="KW-0378">Hydrolase</keyword>
<gene>
    <name evidence="1" type="ORF">PS9374_02611</name>
</gene>
<dbReference type="OrthoDB" id="5504491at2"/>
<accession>A0A171CN04</accession>
<reference evidence="2" key="2">
    <citation type="submission" date="2016-04" db="EMBL/GenBank/DDBJ databases">
        <title>Planomonospora sphaerica JCM9374 whole genome shotgun sequence.</title>
        <authorList>
            <person name="Suzuki T."/>
            <person name="Dohra H."/>
            <person name="Kodani S."/>
        </authorList>
    </citation>
    <scope>NUCLEOTIDE SEQUENCE [LARGE SCALE GENOMIC DNA]</scope>
    <source>
        <strain evidence="2">JCM 9374</strain>
    </source>
</reference>
<dbReference type="InterPro" id="IPR051806">
    <property type="entry name" value="HAD-like_SPP"/>
</dbReference>
<dbReference type="SFLD" id="SFLDG01129">
    <property type="entry name" value="C1.5:_HAD__Beta-PGM__Phosphata"/>
    <property type="match status" value="1"/>
</dbReference>
<dbReference type="SUPFAM" id="SSF56784">
    <property type="entry name" value="HAD-like"/>
    <property type="match status" value="1"/>
</dbReference>
<dbReference type="Gene3D" id="3.40.50.1000">
    <property type="entry name" value="HAD superfamily/HAD-like"/>
    <property type="match status" value="1"/>
</dbReference>
<comment type="caution">
    <text evidence="1">The sequence shown here is derived from an EMBL/GenBank/DDBJ whole genome shotgun (WGS) entry which is preliminary data.</text>
</comment>
<dbReference type="AlphaFoldDB" id="A0A171CN04"/>
<reference evidence="1 2" key="1">
    <citation type="journal article" date="2016" name="Genome Announc.">
        <title>Draft Genome Sequence of Planomonospora sphaerica JCM9374, a Rare Actinomycete.</title>
        <authorList>
            <person name="Dohra H."/>
            <person name="Suzuki T."/>
            <person name="Inoue Y."/>
            <person name="Kodani S."/>
        </authorList>
    </citation>
    <scope>NUCLEOTIDE SEQUENCE [LARGE SCALE GENOMIC DNA]</scope>
    <source>
        <strain evidence="1 2">JCM 9374</strain>
    </source>
</reference>
<proteinExistence type="predicted"/>
<organism evidence="1 2">
    <name type="scientific">Planomonospora sphaerica</name>
    <dbReference type="NCBI Taxonomy" id="161355"/>
    <lineage>
        <taxon>Bacteria</taxon>
        <taxon>Bacillati</taxon>
        <taxon>Actinomycetota</taxon>
        <taxon>Actinomycetes</taxon>
        <taxon>Streptosporangiales</taxon>
        <taxon>Streptosporangiaceae</taxon>
        <taxon>Planomonospora</taxon>
    </lineage>
</organism>
<dbReference type="STRING" id="161355.PS9374_02611"/>
<dbReference type="PANTHER" id="PTHR43481:SF4">
    <property type="entry name" value="GLYCEROL-1-PHOSPHATE PHOSPHOHYDROLASE 1-RELATED"/>
    <property type="match status" value="1"/>
</dbReference>
<protein>
    <submittedName>
        <fullName evidence="1">HAD-superfamily hydrolase</fullName>
    </submittedName>
</protein>
<dbReference type="GO" id="GO:0050308">
    <property type="term" value="F:sugar-phosphatase activity"/>
    <property type="evidence" value="ECO:0007669"/>
    <property type="project" value="TreeGrafter"/>
</dbReference>
<dbReference type="PRINTS" id="PR00413">
    <property type="entry name" value="HADHALOGNASE"/>
</dbReference>
<dbReference type="PANTHER" id="PTHR43481">
    <property type="entry name" value="FRUCTOSE-1-PHOSPHATE PHOSPHATASE"/>
    <property type="match status" value="1"/>
</dbReference>
<dbReference type="EMBL" id="BDCX01000005">
    <property type="protein sequence ID" value="GAT66959.1"/>
    <property type="molecule type" value="Genomic_DNA"/>
</dbReference>
<keyword evidence="2" id="KW-1185">Reference proteome</keyword>
<dbReference type="Gene3D" id="1.10.150.240">
    <property type="entry name" value="Putative phosphatase, domain 2"/>
    <property type="match status" value="1"/>
</dbReference>
<dbReference type="InterPro" id="IPR036412">
    <property type="entry name" value="HAD-like_sf"/>
</dbReference>
<dbReference type="SFLD" id="SFLDS00003">
    <property type="entry name" value="Haloacid_Dehalogenase"/>
    <property type="match status" value="1"/>
</dbReference>
<dbReference type="InterPro" id="IPR006439">
    <property type="entry name" value="HAD-SF_hydro_IA"/>
</dbReference>
<dbReference type="NCBIfam" id="TIGR01509">
    <property type="entry name" value="HAD-SF-IA-v3"/>
    <property type="match status" value="1"/>
</dbReference>
<dbReference type="InterPro" id="IPR023214">
    <property type="entry name" value="HAD_sf"/>
</dbReference>
<evidence type="ECO:0000313" key="1">
    <source>
        <dbReference type="EMBL" id="GAT66959.1"/>
    </source>
</evidence>
<dbReference type="Pfam" id="PF00702">
    <property type="entry name" value="Hydrolase"/>
    <property type="match status" value="1"/>
</dbReference>
<name>A0A171CN04_9ACTN</name>